<sequence length="397" mass="46328">MNLLAVIKRWLSWLVMFVFQRFPIKNNKIFFMNYYGSGYGCNPKYMTEYLLNHYPKGTFDVVWAFNDIRANDHLTGFRQVKTMSWRYFFDCCTAKVIVTNFRTTDAFVKRRGQYYIQTWHSSLRLKQIEKDAEKTLPAHYVRMAKRDSNKIDLLISGCAYGTAIFRRAFWYSGEIMTCGTPRNDLFFQRSDSVRKRIFDRLGLSRQVKVMLYAPTFRSGGGFEVYQWGYQNLLNKAKERFGGEWVFLVKHHPHLSAEASRLESSDRVIDVTAYDDTQELLSIADILVTDYSSLMFDFALTRRPCFLYVPDLDTYVKKDRNLYFDLKRLPFISARSEGELIQAIDGFQADVYETRLKSFLAEIGTYESGGACPAIFNRIETVCFGSDQITRGVRHEAV</sequence>
<evidence type="ECO:0000313" key="8">
    <source>
        <dbReference type="Proteomes" id="UP001596022"/>
    </source>
</evidence>
<evidence type="ECO:0000256" key="4">
    <source>
        <dbReference type="ARBA" id="ARBA00022679"/>
    </source>
</evidence>
<accession>A0ABV9GQ13</accession>
<comment type="subcellular location">
    <subcellularLocation>
        <location evidence="1">Cell membrane</location>
        <topology evidence="1">Peripheral membrane protein</topology>
    </subcellularLocation>
</comment>
<evidence type="ECO:0000256" key="1">
    <source>
        <dbReference type="ARBA" id="ARBA00004202"/>
    </source>
</evidence>
<dbReference type="Gene3D" id="3.40.50.11820">
    <property type="match status" value="1"/>
</dbReference>
<evidence type="ECO:0000256" key="2">
    <source>
        <dbReference type="ARBA" id="ARBA00010488"/>
    </source>
</evidence>
<dbReference type="InterPro" id="IPR007554">
    <property type="entry name" value="Glycerophosphate_synth"/>
</dbReference>
<keyword evidence="5" id="KW-0777">Teichoic acid biosynthesis</keyword>
<evidence type="ECO:0000313" key="7">
    <source>
        <dbReference type="EMBL" id="MFC4620083.1"/>
    </source>
</evidence>
<dbReference type="Proteomes" id="UP001596022">
    <property type="component" value="Unassembled WGS sequence"/>
</dbReference>
<dbReference type="Gene3D" id="3.40.50.12580">
    <property type="match status" value="1"/>
</dbReference>
<keyword evidence="6" id="KW-0472">Membrane</keyword>
<keyword evidence="3" id="KW-1003">Cell membrane</keyword>
<evidence type="ECO:0000256" key="5">
    <source>
        <dbReference type="ARBA" id="ARBA00022944"/>
    </source>
</evidence>
<reference evidence="8" key="1">
    <citation type="journal article" date="2019" name="Int. J. Syst. Evol. Microbiol.">
        <title>The Global Catalogue of Microorganisms (GCM) 10K type strain sequencing project: providing services to taxonomists for standard genome sequencing and annotation.</title>
        <authorList>
            <consortium name="The Broad Institute Genomics Platform"/>
            <consortium name="The Broad Institute Genome Sequencing Center for Infectious Disease"/>
            <person name="Wu L."/>
            <person name="Ma J."/>
        </authorList>
    </citation>
    <scope>NUCLEOTIDE SEQUENCE [LARGE SCALE GENOMIC DNA]</scope>
    <source>
        <strain evidence="8">CGMCC 1.16306</strain>
    </source>
</reference>
<dbReference type="SUPFAM" id="SSF53756">
    <property type="entry name" value="UDP-Glycosyltransferase/glycogen phosphorylase"/>
    <property type="match status" value="1"/>
</dbReference>
<proteinExistence type="inferred from homology"/>
<keyword evidence="8" id="KW-1185">Reference proteome</keyword>
<dbReference type="InterPro" id="IPR043148">
    <property type="entry name" value="TagF_C"/>
</dbReference>
<name>A0ABV9GQ13_9BACL</name>
<organism evidence="7 8">
    <name type="scientific">Camelliibacillus cellulosilyticus</name>
    <dbReference type="NCBI Taxonomy" id="2174486"/>
    <lineage>
        <taxon>Bacteria</taxon>
        <taxon>Bacillati</taxon>
        <taxon>Bacillota</taxon>
        <taxon>Bacilli</taxon>
        <taxon>Bacillales</taxon>
        <taxon>Sporolactobacillaceae</taxon>
        <taxon>Camelliibacillus</taxon>
    </lineage>
</organism>
<keyword evidence="4" id="KW-0808">Transferase</keyword>
<dbReference type="RefSeq" id="WP_376847172.1">
    <property type="nucleotide sequence ID" value="NZ_JBHSFW010000015.1"/>
</dbReference>
<evidence type="ECO:0000256" key="6">
    <source>
        <dbReference type="ARBA" id="ARBA00023136"/>
    </source>
</evidence>
<gene>
    <name evidence="7" type="ORF">ACFO4N_15325</name>
</gene>
<comment type="similarity">
    <text evidence="2">Belongs to the CDP-glycerol glycerophosphotransferase family.</text>
</comment>
<protein>
    <submittedName>
        <fullName evidence="7">CDP-glycerol glycerophosphotransferase family protein</fullName>
    </submittedName>
</protein>
<comment type="caution">
    <text evidence="7">The sequence shown here is derived from an EMBL/GenBank/DDBJ whole genome shotgun (WGS) entry which is preliminary data.</text>
</comment>
<dbReference type="PANTHER" id="PTHR37316:SF3">
    <property type="entry name" value="TEICHOIC ACID GLYCEROL-PHOSPHATE TRANSFERASE"/>
    <property type="match status" value="1"/>
</dbReference>
<dbReference type="Pfam" id="PF04464">
    <property type="entry name" value="Glyphos_transf"/>
    <property type="match status" value="1"/>
</dbReference>
<dbReference type="PANTHER" id="PTHR37316">
    <property type="entry name" value="TEICHOIC ACID GLYCEROL-PHOSPHATE PRIMASE"/>
    <property type="match status" value="1"/>
</dbReference>
<dbReference type="InterPro" id="IPR051612">
    <property type="entry name" value="Teichoic_Acid_Biosynth"/>
</dbReference>
<evidence type="ECO:0000256" key="3">
    <source>
        <dbReference type="ARBA" id="ARBA00022475"/>
    </source>
</evidence>
<dbReference type="InterPro" id="IPR043149">
    <property type="entry name" value="TagF_N"/>
</dbReference>
<dbReference type="EMBL" id="JBHSFW010000015">
    <property type="protein sequence ID" value="MFC4620083.1"/>
    <property type="molecule type" value="Genomic_DNA"/>
</dbReference>